<dbReference type="FunFam" id="3.30.160.60:FF:000145">
    <property type="entry name" value="Zinc finger protein 574"/>
    <property type="match status" value="1"/>
</dbReference>
<keyword evidence="7" id="KW-0805">Transcription regulation</keyword>
<dbReference type="GO" id="GO:1990837">
    <property type="term" value="F:sequence-specific double-stranded DNA binding"/>
    <property type="evidence" value="ECO:0007669"/>
    <property type="project" value="UniProtKB-ARBA"/>
</dbReference>
<feature type="region of interest" description="Disordered" evidence="12">
    <location>
        <begin position="1002"/>
        <end position="1124"/>
    </location>
</feature>
<feature type="domain" description="C2H2-type" evidence="13">
    <location>
        <begin position="1328"/>
        <end position="1355"/>
    </location>
</feature>
<feature type="region of interest" description="Disordered" evidence="12">
    <location>
        <begin position="705"/>
        <end position="746"/>
    </location>
</feature>
<feature type="compositionally biased region" description="Low complexity" evidence="12">
    <location>
        <begin position="265"/>
        <end position="276"/>
    </location>
</feature>
<dbReference type="EnsemblMetazoa" id="G9325.1">
    <property type="protein sequence ID" value="G9325.1:cds"/>
    <property type="gene ID" value="G9325"/>
</dbReference>
<feature type="region of interest" description="Disordered" evidence="12">
    <location>
        <begin position="477"/>
        <end position="504"/>
    </location>
</feature>
<dbReference type="InterPro" id="IPR036236">
    <property type="entry name" value="Znf_C2H2_sf"/>
</dbReference>
<feature type="domain" description="C2H2-type" evidence="13">
    <location>
        <begin position="1356"/>
        <end position="1383"/>
    </location>
</feature>
<evidence type="ECO:0000256" key="11">
    <source>
        <dbReference type="PROSITE-ProRule" id="PRU00042"/>
    </source>
</evidence>
<feature type="region of interest" description="Disordered" evidence="12">
    <location>
        <begin position="120"/>
        <end position="146"/>
    </location>
</feature>
<evidence type="ECO:0000256" key="4">
    <source>
        <dbReference type="ARBA" id="ARBA00022737"/>
    </source>
</evidence>
<accession>A0A8W8NYR2</accession>
<feature type="region of interest" description="Disordered" evidence="12">
    <location>
        <begin position="66"/>
        <end position="88"/>
    </location>
</feature>
<feature type="domain" description="C2H2-type" evidence="13">
    <location>
        <begin position="604"/>
        <end position="631"/>
    </location>
</feature>
<dbReference type="FunFam" id="3.30.160.60:FF:000303">
    <property type="entry name" value="Zinc finger protein 41"/>
    <property type="match status" value="1"/>
</dbReference>
<dbReference type="PROSITE" id="PS00028">
    <property type="entry name" value="ZINC_FINGER_C2H2_1"/>
    <property type="match status" value="16"/>
</dbReference>
<evidence type="ECO:0000256" key="10">
    <source>
        <dbReference type="ARBA" id="ARBA00023242"/>
    </source>
</evidence>
<evidence type="ECO:0000313" key="14">
    <source>
        <dbReference type="EnsemblMetazoa" id="G9325.1:cds"/>
    </source>
</evidence>
<keyword evidence="10" id="KW-0539">Nucleus</keyword>
<dbReference type="Pfam" id="PF00096">
    <property type="entry name" value="zf-C2H2"/>
    <property type="match status" value="10"/>
</dbReference>
<dbReference type="PANTHER" id="PTHR24376:SF235">
    <property type="entry name" value="C2H2-TYPE DOMAIN-CONTAINING PROTEIN"/>
    <property type="match status" value="1"/>
</dbReference>
<evidence type="ECO:0000256" key="2">
    <source>
        <dbReference type="ARBA" id="ARBA00006991"/>
    </source>
</evidence>
<feature type="domain" description="C2H2-type" evidence="13">
    <location>
        <begin position="232"/>
        <end position="259"/>
    </location>
</feature>
<feature type="compositionally biased region" description="Basic and acidic residues" evidence="12">
    <location>
        <begin position="724"/>
        <end position="745"/>
    </location>
</feature>
<feature type="region of interest" description="Disordered" evidence="12">
    <location>
        <begin position="257"/>
        <end position="342"/>
    </location>
</feature>
<evidence type="ECO:0000256" key="9">
    <source>
        <dbReference type="ARBA" id="ARBA00023163"/>
    </source>
</evidence>
<feature type="compositionally biased region" description="Polar residues" evidence="12">
    <location>
        <begin position="66"/>
        <end position="81"/>
    </location>
</feature>
<feature type="region of interest" description="Disordered" evidence="12">
    <location>
        <begin position="829"/>
        <end position="873"/>
    </location>
</feature>
<feature type="domain" description="C2H2-type" evidence="13">
    <location>
        <begin position="952"/>
        <end position="979"/>
    </location>
</feature>
<dbReference type="GO" id="GO:0008270">
    <property type="term" value="F:zinc ion binding"/>
    <property type="evidence" value="ECO:0007669"/>
    <property type="project" value="UniProtKB-KW"/>
</dbReference>
<evidence type="ECO:0000259" key="13">
    <source>
        <dbReference type="PROSITE" id="PS50157"/>
    </source>
</evidence>
<feature type="domain" description="C2H2-type" evidence="13">
    <location>
        <begin position="688"/>
        <end position="715"/>
    </location>
</feature>
<feature type="domain" description="C2H2-type" evidence="13">
    <location>
        <begin position="924"/>
        <end position="951"/>
    </location>
</feature>
<keyword evidence="5 11" id="KW-0863">Zinc-finger</keyword>
<feature type="domain" description="C2H2-type" evidence="13">
    <location>
        <begin position="1272"/>
        <end position="1299"/>
    </location>
</feature>
<organism evidence="14 15">
    <name type="scientific">Magallana gigas</name>
    <name type="common">Pacific oyster</name>
    <name type="synonym">Crassostrea gigas</name>
    <dbReference type="NCBI Taxonomy" id="29159"/>
    <lineage>
        <taxon>Eukaryota</taxon>
        <taxon>Metazoa</taxon>
        <taxon>Spiralia</taxon>
        <taxon>Lophotrochozoa</taxon>
        <taxon>Mollusca</taxon>
        <taxon>Bivalvia</taxon>
        <taxon>Autobranchia</taxon>
        <taxon>Pteriomorphia</taxon>
        <taxon>Ostreida</taxon>
        <taxon>Ostreoidea</taxon>
        <taxon>Ostreidae</taxon>
        <taxon>Magallana</taxon>
    </lineage>
</organism>
<protein>
    <recommendedName>
        <fullName evidence="13">C2H2-type domain-containing protein</fullName>
    </recommendedName>
</protein>
<keyword evidence="8" id="KW-0238">DNA-binding</keyword>
<proteinExistence type="inferred from homology"/>
<evidence type="ECO:0000313" key="15">
    <source>
        <dbReference type="Proteomes" id="UP000005408"/>
    </source>
</evidence>
<evidence type="ECO:0000256" key="8">
    <source>
        <dbReference type="ARBA" id="ARBA00023125"/>
    </source>
</evidence>
<feature type="domain" description="C2H2-type" evidence="13">
    <location>
        <begin position="632"/>
        <end position="659"/>
    </location>
</feature>
<feature type="domain" description="C2H2-type" evidence="13">
    <location>
        <begin position="660"/>
        <end position="687"/>
    </location>
</feature>
<dbReference type="FunFam" id="3.30.160.60:FF:000358">
    <property type="entry name" value="zinc finger protein 24"/>
    <property type="match status" value="1"/>
</dbReference>
<evidence type="ECO:0000256" key="5">
    <source>
        <dbReference type="ARBA" id="ARBA00022771"/>
    </source>
</evidence>
<feature type="domain" description="C2H2-type" evidence="13">
    <location>
        <begin position="1223"/>
        <end position="1250"/>
    </location>
</feature>
<dbReference type="GO" id="GO:0005634">
    <property type="term" value="C:nucleus"/>
    <property type="evidence" value="ECO:0007669"/>
    <property type="project" value="UniProtKB-SubCell"/>
</dbReference>
<name>A0A8W8NYR2_MAGGI</name>
<dbReference type="FunFam" id="3.30.160.60:FF:000624">
    <property type="entry name" value="zinc finger protein 697"/>
    <property type="match status" value="1"/>
</dbReference>
<dbReference type="OMA" id="RFTQYGT"/>
<feature type="compositionally biased region" description="Basic and acidic residues" evidence="12">
    <location>
        <begin position="1085"/>
        <end position="1096"/>
    </location>
</feature>
<feature type="domain" description="C2H2-type" evidence="13">
    <location>
        <begin position="204"/>
        <end position="231"/>
    </location>
</feature>
<feature type="compositionally biased region" description="Basic residues" evidence="12">
    <location>
        <begin position="303"/>
        <end position="312"/>
    </location>
</feature>
<evidence type="ECO:0000256" key="12">
    <source>
        <dbReference type="SAM" id="MobiDB-lite"/>
    </source>
</evidence>
<dbReference type="InterPro" id="IPR013087">
    <property type="entry name" value="Znf_C2H2_type"/>
</dbReference>
<keyword evidence="9" id="KW-0804">Transcription</keyword>
<sequence length="1384" mass="153622">MDTNQCQVCGNFFITLTSLNNHIETHSKKELYHCILGLRNTIAMLSRQPLPETTYQDNITATDLSQNHHAHTTSQSEKPTTSNASSAVLSIPSSSAAYEIHTGADGSQPGLMHVKSGALENSVPITPPNQNLVNSEPHATETISSHHNAEPLQSVAAAGIGSVNSVHSEPTTADMLTCPICKKKLTSSYTLYRHMQSHYDKQADSCQVCGKEFVGKRSLVVHMRTHTGERPYKCNTCGKQFAQYGTLYRHRQIHNKGDAANNGQSATTATTSTAATVPQLPPPDPTETAPMEDPTNQKQHLQQQHHHHHSASLKHLNNTTQSLATGGPNSGPENGQELSAEHRQERMGLPIVEHRESSEVLRPPEKTTILSVPSTENMTHDQQEMGESSAYPNTQHVSDTDAINNLLYQHVFGDQQQFLQGYLQNQLFAQTLARFPNWGSEFALMAGYPGYAGLDYKKPEQDQNYDMAALPNPQVEKARNNDPAAEQLQDTFSDNSVTSSKSERLESFSSLTESLLRRRNQSPVVTSVNSVVGPGILSTSALPDPPSSGYPSTLGIQPPPPPSYEAAVQQSLGSPALLNAPVVENDQSQSSSSAAAAVNMTVELSCKVCAQKFQTSAELTKHMSIHNEKNFVWCQVCHSKFTTPFSLRRHMKIHTGERDEVCGVCGKRFIDKPRLVVHMRTHTGEKPYACSICPKTFSRREVLKRHEKTHSTFKPVDASTPKSTYDELPRKQEVEVRKQETEHSQMDSGMYLTFDEDKVAMTTYLPSEQHHPPHPEHQDLENVSAVSEPDNSANESRYMYTGEGIKSSTPPVNDIMYQHEDVPIMPQQEEVSAETSESDQTSPKNPESQQEQATDTPSDSGSGKEVEIDRDSRAMNEINDMLMRNFTSKVDGAKPYQCDVCNRKYTMQSCLRRHMLVHTGLKPNRCQVCGKSFVEKQQLLVHFRIHTGERPHQCSVCGKRFTQYGTLHNHMQVHRKQQYNQAVATGQKSDDEGSGFIIKKELSEEDEEGGLPKKSQELVNGESGPSDMEGTVEQEIQSDPAVAKSPYASDESRSVDISNRMRTNAGVTEESQNNLSEVGSEAEGENSKAESPEKAGVHGGESESTDANEKLDGTGAGGSKTDRPAYDFLYGYPTTSLMSLNLLANTSEVHQSLMEHMAQLQRAPEMHQGLLEYMAQLQRARMVGLTDYNTAFTRPPVSCTYTSSSDIGLNLTTSEHHTKVLGLSCDKCDAKFQDQETLESHMKTHALKNGNDAMLSQASSDVTSPTKNDKFHTCKTCGKSFSASFCLRRHEMIHSGNKPYKCEYCPKAFVEKQHLTCHVRIHTGEKPYSCSTCGKAFTQYGTLHKHLRTHNKNKPHKCQFCEKAYYERRQLTNHLLTHFENKGK</sequence>
<dbReference type="PROSITE" id="PS50157">
    <property type="entry name" value="ZINC_FINGER_C2H2_2"/>
    <property type="match status" value="16"/>
</dbReference>
<dbReference type="FunFam" id="3.30.160.60:FF:000557">
    <property type="entry name" value="zinc finger and SCAN domain-containing protein 29"/>
    <property type="match status" value="1"/>
</dbReference>
<feature type="compositionally biased region" description="Basic and acidic residues" evidence="12">
    <location>
        <begin position="862"/>
        <end position="873"/>
    </location>
</feature>
<feature type="compositionally biased region" description="Polar residues" evidence="12">
    <location>
        <begin position="488"/>
        <end position="498"/>
    </location>
</feature>
<dbReference type="GO" id="GO:0045893">
    <property type="term" value="P:positive regulation of DNA-templated transcription"/>
    <property type="evidence" value="ECO:0007669"/>
    <property type="project" value="UniProtKB-ARBA"/>
</dbReference>
<keyword evidence="3" id="KW-0479">Metal-binding</keyword>
<evidence type="ECO:0000256" key="7">
    <source>
        <dbReference type="ARBA" id="ARBA00023015"/>
    </source>
</evidence>
<comment type="subcellular location">
    <subcellularLocation>
        <location evidence="1">Nucleus</location>
    </subcellularLocation>
</comment>
<feature type="domain" description="C2H2-type" evidence="13">
    <location>
        <begin position="1300"/>
        <end position="1327"/>
    </location>
</feature>
<feature type="compositionally biased region" description="Polar residues" evidence="12">
    <location>
        <begin position="1055"/>
        <end position="1077"/>
    </location>
</feature>
<dbReference type="FunFam" id="3.30.160.60:FF:001732">
    <property type="entry name" value="Zgc:162936"/>
    <property type="match status" value="1"/>
</dbReference>
<feature type="region of interest" description="Disordered" evidence="12">
    <location>
        <begin position="766"/>
        <end position="796"/>
    </location>
</feature>
<evidence type="ECO:0000256" key="6">
    <source>
        <dbReference type="ARBA" id="ARBA00022833"/>
    </source>
</evidence>
<keyword evidence="4" id="KW-0677">Repeat</keyword>
<dbReference type="PANTHER" id="PTHR24376">
    <property type="entry name" value="ZINC FINGER PROTEIN"/>
    <property type="match status" value="1"/>
</dbReference>
<dbReference type="SMART" id="SM00355">
    <property type="entry name" value="ZnF_C2H2"/>
    <property type="match status" value="16"/>
</dbReference>
<dbReference type="Gene3D" id="3.30.160.60">
    <property type="entry name" value="Classic Zinc Finger"/>
    <property type="match status" value="13"/>
</dbReference>
<evidence type="ECO:0000256" key="3">
    <source>
        <dbReference type="ARBA" id="ARBA00022723"/>
    </source>
</evidence>
<comment type="similarity">
    <text evidence="2">Belongs to the krueppel C2H2-type zinc-finger protein family.</text>
</comment>
<dbReference type="FunFam" id="3.30.160.60:FF:001485">
    <property type="entry name" value="Krueppel-related zinc finger protein"/>
    <property type="match status" value="1"/>
</dbReference>
<keyword evidence="6" id="KW-0862">Zinc</keyword>
<feature type="region of interest" description="Disordered" evidence="12">
    <location>
        <begin position="537"/>
        <end position="567"/>
    </location>
</feature>
<feature type="compositionally biased region" description="Polar residues" evidence="12">
    <location>
        <begin position="829"/>
        <end position="861"/>
    </location>
</feature>
<dbReference type="SUPFAM" id="SSF57667">
    <property type="entry name" value="beta-beta-alpha zinc fingers"/>
    <property type="match status" value="9"/>
</dbReference>
<evidence type="ECO:0000256" key="1">
    <source>
        <dbReference type="ARBA" id="ARBA00004123"/>
    </source>
</evidence>
<feature type="domain" description="C2H2-type" evidence="13">
    <location>
        <begin position="176"/>
        <end position="203"/>
    </location>
</feature>
<dbReference type="GO" id="GO:0005694">
    <property type="term" value="C:chromosome"/>
    <property type="evidence" value="ECO:0007669"/>
    <property type="project" value="UniProtKB-ARBA"/>
</dbReference>
<dbReference type="FunFam" id="3.30.160.60:FF:001498">
    <property type="entry name" value="Zinc finger protein 404"/>
    <property type="match status" value="1"/>
</dbReference>
<dbReference type="OrthoDB" id="6365676at2759"/>
<reference evidence="14" key="1">
    <citation type="submission" date="2022-08" db="UniProtKB">
        <authorList>
            <consortium name="EnsemblMetazoa"/>
        </authorList>
    </citation>
    <scope>IDENTIFICATION</scope>
    <source>
        <strain evidence="14">05x7-T-G4-1.051#20</strain>
    </source>
</reference>
<feature type="domain" description="C2H2-type" evidence="13">
    <location>
        <begin position="896"/>
        <end position="923"/>
    </location>
</feature>
<dbReference type="FunFam" id="3.30.160.60:FF:002343">
    <property type="entry name" value="Zinc finger protein 33A"/>
    <property type="match status" value="1"/>
</dbReference>
<feature type="compositionally biased region" description="Basic and acidic residues" evidence="12">
    <location>
        <begin position="768"/>
        <end position="780"/>
    </location>
</feature>
<dbReference type="Proteomes" id="UP000005408">
    <property type="component" value="Unassembled WGS sequence"/>
</dbReference>
<keyword evidence="15" id="KW-1185">Reference proteome</keyword>
<feature type="domain" description="C2H2-type" evidence="13">
    <location>
        <begin position="4"/>
        <end position="31"/>
    </location>
</feature>